<feature type="region of interest" description="Disordered" evidence="2">
    <location>
        <begin position="433"/>
        <end position="456"/>
    </location>
</feature>
<proteinExistence type="predicted"/>
<dbReference type="PANTHER" id="PTHR35038">
    <property type="entry name" value="DISSIMILATORY SULFITE REDUCTASE SIRA"/>
    <property type="match status" value="1"/>
</dbReference>
<sequence length="555" mass="59318">MTKRHTEAHARFWKSLAWSAAFAAFVTAAPAFSAMHPEAEEFECERCHTATNAEGIRVESMASTASHPGFTCGACHLTRGLTTNLHLVRTSVATPNSGTRAVVYTAETGAKSLADGDATLDGLCEVCHTATFRHANSAAGDHRHHAGAACTSCHTHESGFAAPAATCKECHDHAQPQPGAMNRRQIVAGYGVGGDFMQASHHVMGATAATEMVTANDCTVCHSTANHRTITGGVGVDLRNFDTGATTRYDGTAGSAESHCVSCHDDSHVPFSTAKAAKNVSARWANSTHQRNAASCMKCHGDGHGGTRQYMLLGAYALNDNTTYTTAAYALCWTCHSEAKIINQYNHFKDLHKKHTKEKRVPCFVCHDNHGPYDAGEAGLVNFTYAQSRGVSITYTGGKNASTAFTISADGVTGYCYVNCHGKSHSPQSYVRNRTGNAMPDGPLDGGGDTGDTGDVDGTGEPRDFLAYALQNPARNEATFVLHGVGMTGPVHGRVVVYDIGGRIVRSLPAVVDPSRRTVRWDGRDRTGTRAPTGVYLCRFESDRIQKSWRVALVH</sequence>
<dbReference type="Proteomes" id="UP000696931">
    <property type="component" value="Unassembled WGS sequence"/>
</dbReference>
<evidence type="ECO:0000313" key="5">
    <source>
        <dbReference type="Proteomes" id="UP000696931"/>
    </source>
</evidence>
<dbReference type="Gene3D" id="3.90.10.10">
    <property type="entry name" value="Cytochrome C3"/>
    <property type="match status" value="1"/>
</dbReference>
<evidence type="ECO:0000256" key="2">
    <source>
        <dbReference type="SAM" id="MobiDB-lite"/>
    </source>
</evidence>
<dbReference type="AlphaFoldDB" id="A0A933SHH5"/>
<evidence type="ECO:0000256" key="3">
    <source>
        <dbReference type="SAM" id="SignalP"/>
    </source>
</evidence>
<gene>
    <name evidence="4" type="ORF">HZA61_10910</name>
</gene>
<evidence type="ECO:0000256" key="1">
    <source>
        <dbReference type="ARBA" id="ARBA00022729"/>
    </source>
</evidence>
<protein>
    <recommendedName>
        <fullName evidence="6">T9SS type A sorting domain-containing protein</fullName>
    </recommendedName>
</protein>
<keyword evidence="1 3" id="KW-0732">Signal</keyword>
<dbReference type="PANTHER" id="PTHR35038:SF8">
    <property type="entry name" value="C-TYPE POLYHEME CYTOCHROME OMCC"/>
    <property type="match status" value="1"/>
</dbReference>
<dbReference type="GO" id="GO:0016491">
    <property type="term" value="F:oxidoreductase activity"/>
    <property type="evidence" value="ECO:0007669"/>
    <property type="project" value="TreeGrafter"/>
</dbReference>
<name>A0A933SHH5_UNCEI</name>
<accession>A0A933SHH5</accession>
<feature type="signal peptide" evidence="3">
    <location>
        <begin position="1"/>
        <end position="23"/>
    </location>
</feature>
<dbReference type="InterPro" id="IPR051829">
    <property type="entry name" value="Multiheme_Cytochr_ET"/>
</dbReference>
<feature type="chain" id="PRO_5037436266" description="T9SS type A sorting domain-containing protein" evidence="3">
    <location>
        <begin position="24"/>
        <end position="555"/>
    </location>
</feature>
<dbReference type="SUPFAM" id="SSF48695">
    <property type="entry name" value="Multiheme cytochromes"/>
    <property type="match status" value="2"/>
</dbReference>
<evidence type="ECO:0008006" key="6">
    <source>
        <dbReference type="Google" id="ProtNLM"/>
    </source>
</evidence>
<comment type="caution">
    <text evidence="4">The sequence shown here is derived from an EMBL/GenBank/DDBJ whole genome shotgun (WGS) entry which is preliminary data.</text>
</comment>
<organism evidence="4 5">
    <name type="scientific">Eiseniibacteriota bacterium</name>
    <dbReference type="NCBI Taxonomy" id="2212470"/>
    <lineage>
        <taxon>Bacteria</taxon>
        <taxon>Candidatus Eiseniibacteriota</taxon>
    </lineage>
</organism>
<dbReference type="EMBL" id="JACRIW010000078">
    <property type="protein sequence ID" value="MBI5169989.1"/>
    <property type="molecule type" value="Genomic_DNA"/>
</dbReference>
<reference evidence="4" key="1">
    <citation type="submission" date="2020-07" db="EMBL/GenBank/DDBJ databases">
        <title>Huge and variable diversity of episymbiotic CPR bacteria and DPANN archaea in groundwater ecosystems.</title>
        <authorList>
            <person name="He C.Y."/>
            <person name="Keren R."/>
            <person name="Whittaker M."/>
            <person name="Farag I.F."/>
            <person name="Doudna J."/>
            <person name="Cate J.H.D."/>
            <person name="Banfield J.F."/>
        </authorList>
    </citation>
    <scope>NUCLEOTIDE SEQUENCE</scope>
    <source>
        <strain evidence="4">NC_groundwater_1813_Pr3_B-0.1um_71_17</strain>
    </source>
</reference>
<evidence type="ECO:0000313" key="4">
    <source>
        <dbReference type="EMBL" id="MBI5169989.1"/>
    </source>
</evidence>
<dbReference type="InterPro" id="IPR036280">
    <property type="entry name" value="Multihaem_cyt_sf"/>
</dbReference>
<dbReference type="Gene3D" id="2.60.40.4070">
    <property type="match status" value="1"/>
</dbReference>